<dbReference type="PRINTS" id="PR00081">
    <property type="entry name" value="GDHRDH"/>
</dbReference>
<dbReference type="Gene3D" id="3.40.50.720">
    <property type="entry name" value="NAD(P)-binding Rossmann-like Domain"/>
    <property type="match status" value="1"/>
</dbReference>
<evidence type="ECO:0000313" key="6">
    <source>
        <dbReference type="Proteomes" id="UP000750711"/>
    </source>
</evidence>
<dbReference type="Proteomes" id="UP000750711">
    <property type="component" value="Unassembled WGS sequence"/>
</dbReference>
<comment type="similarity">
    <text evidence="1">Belongs to the short-chain dehydrogenases/reductases (SDR) family.</text>
</comment>
<keyword evidence="4" id="KW-0472">Membrane</keyword>
<proteinExistence type="inferred from homology"/>
<keyword evidence="4" id="KW-0812">Transmembrane</keyword>
<feature type="compositionally biased region" description="Basic and acidic residues" evidence="3">
    <location>
        <begin position="366"/>
        <end position="395"/>
    </location>
</feature>
<keyword evidence="6" id="KW-1185">Reference proteome</keyword>
<dbReference type="GO" id="GO:0016491">
    <property type="term" value="F:oxidoreductase activity"/>
    <property type="evidence" value="ECO:0007669"/>
    <property type="project" value="UniProtKB-KW"/>
</dbReference>
<gene>
    <name evidence="5" type="ORF">GP486_008153</name>
</gene>
<accession>A0A9P8I533</accession>
<evidence type="ECO:0000256" key="3">
    <source>
        <dbReference type="SAM" id="MobiDB-lite"/>
    </source>
</evidence>
<reference evidence="5" key="1">
    <citation type="submission" date="2021-03" db="EMBL/GenBank/DDBJ databases">
        <title>Comparative genomics and phylogenomic investigation of the class Geoglossomycetes provide insights into ecological specialization and systematics.</title>
        <authorList>
            <person name="Melie T."/>
            <person name="Pirro S."/>
            <person name="Miller A.N."/>
            <person name="Quandt A."/>
        </authorList>
    </citation>
    <scope>NUCLEOTIDE SEQUENCE</scope>
    <source>
        <strain evidence="5">CAQ_001_2017</strain>
    </source>
</reference>
<comment type="caution">
    <text evidence="5">The sequence shown here is derived from an EMBL/GenBank/DDBJ whole genome shotgun (WGS) entry which is preliminary data.</text>
</comment>
<dbReference type="EMBL" id="JAGHQM010002823">
    <property type="protein sequence ID" value="KAH0548117.1"/>
    <property type="molecule type" value="Genomic_DNA"/>
</dbReference>
<feature type="compositionally biased region" description="Low complexity" evidence="3">
    <location>
        <begin position="396"/>
        <end position="408"/>
    </location>
</feature>
<dbReference type="InterPro" id="IPR036291">
    <property type="entry name" value="NAD(P)-bd_dom_sf"/>
</dbReference>
<feature type="region of interest" description="Disordered" evidence="3">
    <location>
        <begin position="366"/>
        <end position="415"/>
    </location>
</feature>
<evidence type="ECO:0000256" key="4">
    <source>
        <dbReference type="SAM" id="Phobius"/>
    </source>
</evidence>
<evidence type="ECO:0000256" key="2">
    <source>
        <dbReference type="ARBA" id="ARBA00023002"/>
    </source>
</evidence>
<dbReference type="AlphaFoldDB" id="A0A9P8I533"/>
<keyword evidence="4" id="KW-1133">Transmembrane helix</keyword>
<dbReference type="SUPFAM" id="SSF51735">
    <property type="entry name" value="NAD(P)-binding Rossmann-fold domains"/>
    <property type="match status" value="1"/>
</dbReference>
<feature type="transmembrane region" description="Helical" evidence="4">
    <location>
        <begin position="281"/>
        <end position="303"/>
    </location>
</feature>
<feature type="transmembrane region" description="Helical" evidence="4">
    <location>
        <begin position="16"/>
        <end position="36"/>
    </location>
</feature>
<organism evidence="5 6">
    <name type="scientific">Trichoglossum hirsutum</name>
    <dbReference type="NCBI Taxonomy" id="265104"/>
    <lineage>
        <taxon>Eukaryota</taxon>
        <taxon>Fungi</taxon>
        <taxon>Dikarya</taxon>
        <taxon>Ascomycota</taxon>
        <taxon>Pezizomycotina</taxon>
        <taxon>Geoglossomycetes</taxon>
        <taxon>Geoglossales</taxon>
        <taxon>Geoglossaceae</taxon>
        <taxon>Trichoglossum</taxon>
    </lineage>
</organism>
<keyword evidence="2" id="KW-0560">Oxidoreductase</keyword>
<evidence type="ECO:0000256" key="1">
    <source>
        <dbReference type="ARBA" id="ARBA00006484"/>
    </source>
</evidence>
<dbReference type="PANTHER" id="PTHR24320:SF285">
    <property type="entry name" value="RETINOL DEHYDROGENASE 14"/>
    <property type="match status" value="1"/>
</dbReference>
<name>A0A9P8I533_9PEZI</name>
<dbReference type="InterPro" id="IPR002347">
    <property type="entry name" value="SDR_fam"/>
</dbReference>
<evidence type="ECO:0008006" key="7">
    <source>
        <dbReference type="Google" id="ProtNLM"/>
    </source>
</evidence>
<sequence>MAIYILFEGFSHGLSAIPYGLTMLKLSMSVLALYLLKRFFGGATYTSDRLMHSKAVMITGGTSGIGAAVAHDLASRGAQIVLLTHHAPSDPFLVDFIMDLRAQTNNEMIYAEQVDLSSLHSIRLFATKWIDNAPPRRLDMLILCAATMTPPFRKERDETEDGVEANWGVNYLANFHLLSILSPALRAQPPDRDVRVIMTTCSSYAAGTLDFKDEEFQDRGFTSAKKAKASAYGASKLALMIFAHSFQQHLTAYKRPDNQPPNARVTIVDPSWTRTPGMRRFLSAGSLWGLFLYLLTWPLWWLILKSPEQAAQTFLLAALDPELGTGVGGKMLRECREVVPLRDEVRDAGVGKDLWEMSEKMIEKLEKEGVERRKRKKEETERDSTEAKVKTKDANKSSGGSKASSSSARRNRKAT</sequence>
<evidence type="ECO:0000313" key="5">
    <source>
        <dbReference type="EMBL" id="KAH0548117.1"/>
    </source>
</evidence>
<dbReference type="PANTHER" id="PTHR24320">
    <property type="entry name" value="RETINOL DEHYDROGENASE"/>
    <property type="match status" value="1"/>
</dbReference>
<dbReference type="Pfam" id="PF00106">
    <property type="entry name" value="adh_short"/>
    <property type="match status" value="1"/>
</dbReference>
<protein>
    <recommendedName>
        <fullName evidence="7">Oxidoreductase</fullName>
    </recommendedName>
</protein>